<protein>
    <recommendedName>
        <fullName evidence="12">Protein-UDP acetylgalactosaminyltransferase 7</fullName>
    </recommendedName>
    <alternativeName>
        <fullName evidence="11">UDP-GalNAc:polypeptide N-acetylgalactosaminyltransferase 7</fullName>
    </alternativeName>
</protein>
<dbReference type="InterPro" id="IPR001173">
    <property type="entry name" value="Glyco_trans_2-like"/>
</dbReference>
<dbReference type="EMBL" id="CAJNNW010037647">
    <property type="protein sequence ID" value="CAE8743474.1"/>
    <property type="molecule type" value="Genomic_DNA"/>
</dbReference>
<dbReference type="PANTHER" id="PTHR11675">
    <property type="entry name" value="N-ACETYLGALACTOSAMINYLTRANSFERASE"/>
    <property type="match status" value="1"/>
</dbReference>
<dbReference type="Gene3D" id="2.80.10.50">
    <property type="match status" value="1"/>
</dbReference>
<evidence type="ECO:0000256" key="11">
    <source>
        <dbReference type="ARBA" id="ARBA00044237"/>
    </source>
</evidence>
<dbReference type="InterPro" id="IPR029044">
    <property type="entry name" value="Nucleotide-diphossugar_trans"/>
</dbReference>
<feature type="compositionally biased region" description="Gly residues" evidence="13">
    <location>
        <begin position="354"/>
        <end position="364"/>
    </location>
</feature>
<evidence type="ECO:0000256" key="1">
    <source>
        <dbReference type="ARBA" id="ARBA00001936"/>
    </source>
</evidence>
<evidence type="ECO:0000256" key="5">
    <source>
        <dbReference type="ARBA" id="ARBA00022679"/>
    </source>
</evidence>
<dbReference type="SUPFAM" id="SSF53448">
    <property type="entry name" value="Nucleotide-diphospho-sugar transferases"/>
    <property type="match status" value="1"/>
</dbReference>
<dbReference type="Gene3D" id="3.90.550.10">
    <property type="entry name" value="Spore Coat Polysaccharide Biosynthesis Protein SpsA, Chain A"/>
    <property type="match status" value="1"/>
</dbReference>
<keyword evidence="4" id="KW-0328">Glycosyltransferase</keyword>
<dbReference type="InterPro" id="IPR027791">
    <property type="entry name" value="Galactosyl_T_C"/>
</dbReference>
<evidence type="ECO:0000256" key="9">
    <source>
        <dbReference type="ARBA" id="ARBA00023157"/>
    </source>
</evidence>
<feature type="region of interest" description="Disordered" evidence="13">
    <location>
        <begin position="322"/>
        <end position="376"/>
    </location>
</feature>
<organism evidence="15 16">
    <name type="scientific">Polarella glacialis</name>
    <name type="common">Dinoflagellate</name>
    <dbReference type="NCBI Taxonomy" id="89957"/>
    <lineage>
        <taxon>Eukaryota</taxon>
        <taxon>Sar</taxon>
        <taxon>Alveolata</taxon>
        <taxon>Dinophyceae</taxon>
        <taxon>Suessiales</taxon>
        <taxon>Suessiaceae</taxon>
        <taxon>Polarella</taxon>
    </lineage>
</organism>
<comment type="subcellular location">
    <subcellularLocation>
        <location evidence="2">Golgi apparatus membrane</location>
        <topology evidence="2">Single-pass type II membrane protein</topology>
    </subcellularLocation>
</comment>
<dbReference type="GO" id="GO:0004653">
    <property type="term" value="F:polypeptide N-acetylgalactosaminyltransferase activity"/>
    <property type="evidence" value="ECO:0007669"/>
    <property type="project" value="TreeGrafter"/>
</dbReference>
<gene>
    <name evidence="15" type="ORF">PGLA2088_LOCUS51413</name>
</gene>
<evidence type="ECO:0000256" key="6">
    <source>
        <dbReference type="ARBA" id="ARBA00022723"/>
    </source>
</evidence>
<dbReference type="SUPFAM" id="SSF50370">
    <property type="entry name" value="Ricin B-like lectins"/>
    <property type="match status" value="1"/>
</dbReference>
<keyword evidence="6" id="KW-0479">Metal-binding</keyword>
<dbReference type="GO" id="GO:0000139">
    <property type="term" value="C:Golgi membrane"/>
    <property type="evidence" value="ECO:0007669"/>
    <property type="project" value="UniProtKB-SubCell"/>
</dbReference>
<dbReference type="Pfam" id="PF02709">
    <property type="entry name" value="Glyco_transf_7C"/>
    <property type="match status" value="1"/>
</dbReference>
<name>A0A813M161_POLGL</name>
<evidence type="ECO:0000256" key="7">
    <source>
        <dbReference type="ARBA" id="ARBA00022734"/>
    </source>
</evidence>
<proteinExistence type="predicted"/>
<dbReference type="SMART" id="SM00458">
    <property type="entry name" value="RICIN"/>
    <property type="match status" value="1"/>
</dbReference>
<dbReference type="Pfam" id="PF00535">
    <property type="entry name" value="Glycos_transf_2"/>
    <property type="match status" value="1"/>
</dbReference>
<evidence type="ECO:0000313" key="15">
    <source>
        <dbReference type="EMBL" id="CAE8743474.1"/>
    </source>
</evidence>
<comment type="caution">
    <text evidence="15">The sequence shown here is derived from an EMBL/GenBank/DDBJ whole genome shotgun (WGS) entry which is preliminary data.</text>
</comment>
<sequence length="2123" mass="235545">MPLQVLTADERAAALGSASSDIRFHFDELLVNQDVQVAIYHGGFTSLRLFTALDESAPKVRECLKVDFGMDPSTDLPMRRQVALVIAAWESGREQIVSEDRAKMEARSNHFPRPVGVTEHAAMRAAVEAKLGALRNYEVPSKALIGQKLEQVEQNEMRLEDFREVTSIDDGEVEFLSSAVDSTGAIKVRRGSAGGSLPDNPEDLRLRHKRIALAWAFVATKHCNRPWLKHFQIDVYRKLSDHVLGKEVAGLVVMASDSTVLLKPSWLQVLRYDSEVRKHAYESIRSGAQATISEAVESSCKDVRILQLHLLNPLTLEGNARSKGYKRHFDQGGDQGEDTASRGNNRTTSKVKGLGRGSGSSGKGSGKKGKRGKGQLFSEIPRSGKAMCFAFGKKECEGGCEMAHVCQQCLGNHPLCECPNKPKPRGDTGGKGSTEVLRQPLGKSQFSPEDASNVLSCPPALSAGCRRIHILQADDSSGELPDDHAAAEHSSSLTADDSVQMSVSIFLKGSSNSDLECNRSDPRAASEATSTAKDGQTFNVLYLFSGKKRKADVRWYLQKLCRQDKVKLMVQEFDLCNGNDLSMEGDLIKVLGLIENKSFDLVFSTPPCNDFSRARWANKRGPQPSRSKQHPWGYPWLKGWPKQKAALANLLFKRSVKACHAAHQAGARFLKEHPEDLGRVTSGEPASTWQFPCTRQLAEDSNADTVALHQCRWPKVDMRKPTRLMGTVSNLRSMGHAGWPSFDKLEYYIGPLPRRCGHNHNALMGRDLGGNFRTAPTAAYPPQMCSALADLFMEDFLLHAVVVRSAGTLTPTAGEQVQESVHKKQVLLKSAWQVEAEEAESDFDEDGFPKPKFGAGLWGHGPPLSYVESGKLKPFSDGCGLCSPGRWEPERRQVVESTLADEVRAGLLKVLHEKLNVKRVLFQLACNQFTSSPFEEALLLEGIETLVSLLRKHGAAGASADVPPGQPVRLPALENFLQLCGDPDFRVFHSSSRSFSKGVTLGILGKLPRVPAVFDKKERWRKYPEEEGEPGDGDNYVSARDNLDSIKKQFEEERALGAMREVLEVEARKEYGSNLLIAPIGAIEKADASFRVIHDGTHKVKINPRIRARDQHKCPGTGELKTVMRSSKKACKSVFGLTGDVKRAHRLPRVWQAEWGLQACKLSGDTVWLNEVGTFGMGPAAYHWARESSGMGRACLYLMQNRWFYQLLYADDFNWVSSGAFAGDDIMLAIFFLCLLGVPMSWKKFHGGLQYEWVGYWSDLRHRRLGISKGRADWLVRWMSKALVAGSVCIEEFKSVLGRMGFAMRALETFRPFLGPLYAWSSAVPARTFLPLPVMIRLILIYLKDRLKEGSRTAPCGCCQGITKEHFRADAKADGEDVKIGGWECLDADSTGKARWFSEVITRENAPWVFEAGNTEEPRALLTLGGSTDNLGNKFVVAKLQTTKYPLVCVLMEIAALLHQAGEGLDLQWVPRLQNIEADQLTNGDFRGFDPALRVRVNIATHPWVPEELQRKGSLAAKHMLAEDMMTVEEAKGRCENIPGCIGFMFQGSSSAQVPVKVSFKNSSVLTGHGSGWTTFRRIDMDNNAPRPASLPADLDIPSKEPDVLPGVAPDRLHGLLGLLPDGTPRFKPSKWPEGGLSVEERREAHRGFCFNSRKSDSESLDRKQPEARTQECIRASHSYPTVLSVTSVVIVFHNEHFATLMRLVHSVLNHSPPSLLAQVILVDDASTVDEPRFSQSHWVRLQDELTEYAQHLPKVLLVRLKQRRGLMQARMEGIWRATGDAVVFLDSHIEASPAWLEPLLARLSENPSRLLVPSIDSVGAEDLVFRYGRGLSVLSFSWNLGQRPMPGSNDPDTTRPVRSTVMPGGLFAADRRWFLKLGGYDPEMRLYGGEEMEISFRTWMCGGGVEHVPCSHVGHIFRTPEYWQGQVYVVPSEEIARNKRRAAAVWMDSYQRFVNISMQPAGDLGNLEPRKELRKRLKCKSFKWFLKSVATEVVVPPILRLSGMVVNADRGQCLDTLGGSHGGEMGMYQCHGQHGAQAFALDAEGFMRIPVQSYELCVTPDQAGKVVIMVCHRAQKWVWDAKPGHLVSQKSSACLQSSNQGTLKVSACRKDALNQRWSWLAS</sequence>
<reference evidence="15" key="1">
    <citation type="submission" date="2021-02" db="EMBL/GenBank/DDBJ databases">
        <authorList>
            <person name="Dougan E. K."/>
            <person name="Rhodes N."/>
            <person name="Thang M."/>
            <person name="Chan C."/>
        </authorList>
    </citation>
    <scope>NUCLEOTIDE SEQUENCE</scope>
</reference>
<comment type="pathway">
    <text evidence="3">Protein modification; protein glycosylation.</text>
</comment>
<dbReference type="PANTHER" id="PTHR11675:SF68">
    <property type="entry name" value="N-ACETYLGALACTOSAMINYLTRANSFERASE 7"/>
    <property type="match status" value="1"/>
</dbReference>
<evidence type="ECO:0000256" key="12">
    <source>
        <dbReference type="ARBA" id="ARBA00044259"/>
    </source>
</evidence>
<dbReference type="GO" id="GO:0046872">
    <property type="term" value="F:metal ion binding"/>
    <property type="evidence" value="ECO:0007669"/>
    <property type="project" value="UniProtKB-KW"/>
</dbReference>
<dbReference type="GO" id="GO:0030246">
    <property type="term" value="F:carbohydrate binding"/>
    <property type="evidence" value="ECO:0007669"/>
    <property type="project" value="UniProtKB-KW"/>
</dbReference>
<evidence type="ECO:0000256" key="8">
    <source>
        <dbReference type="ARBA" id="ARBA00023034"/>
    </source>
</evidence>
<dbReference type="InterPro" id="IPR035992">
    <property type="entry name" value="Ricin_B-like_lectins"/>
</dbReference>
<evidence type="ECO:0000256" key="13">
    <source>
        <dbReference type="SAM" id="MobiDB-lite"/>
    </source>
</evidence>
<evidence type="ECO:0000313" key="16">
    <source>
        <dbReference type="Proteomes" id="UP000626109"/>
    </source>
</evidence>
<evidence type="ECO:0000256" key="3">
    <source>
        <dbReference type="ARBA" id="ARBA00004922"/>
    </source>
</evidence>
<dbReference type="GO" id="GO:0006493">
    <property type="term" value="P:protein O-linked glycosylation"/>
    <property type="evidence" value="ECO:0007669"/>
    <property type="project" value="TreeGrafter"/>
</dbReference>
<evidence type="ECO:0000256" key="4">
    <source>
        <dbReference type="ARBA" id="ARBA00022676"/>
    </source>
</evidence>
<keyword evidence="8" id="KW-0333">Golgi apparatus</keyword>
<comment type="cofactor">
    <cofactor evidence="1">
        <name>Mn(2+)</name>
        <dbReference type="ChEBI" id="CHEBI:29035"/>
    </cofactor>
</comment>
<accession>A0A813M161</accession>
<keyword evidence="10" id="KW-0464">Manganese</keyword>
<keyword evidence="7" id="KW-0430">Lectin</keyword>
<dbReference type="Proteomes" id="UP000626109">
    <property type="component" value="Unassembled WGS sequence"/>
</dbReference>
<dbReference type="PROSITE" id="PS50231">
    <property type="entry name" value="RICIN_B_LECTIN"/>
    <property type="match status" value="1"/>
</dbReference>
<evidence type="ECO:0000256" key="10">
    <source>
        <dbReference type="ARBA" id="ARBA00023211"/>
    </source>
</evidence>
<evidence type="ECO:0000256" key="2">
    <source>
        <dbReference type="ARBA" id="ARBA00004323"/>
    </source>
</evidence>
<keyword evidence="9" id="KW-1015">Disulfide bond</keyword>
<keyword evidence="5" id="KW-0808">Transferase</keyword>
<evidence type="ECO:0000259" key="14">
    <source>
        <dbReference type="SMART" id="SM00458"/>
    </source>
</evidence>
<feature type="domain" description="Ricin B lectin" evidence="14">
    <location>
        <begin position="2003"/>
        <end position="2121"/>
    </location>
</feature>
<dbReference type="Pfam" id="PF00652">
    <property type="entry name" value="Ricin_B_lectin"/>
    <property type="match status" value="1"/>
</dbReference>
<dbReference type="InterPro" id="IPR000772">
    <property type="entry name" value="Ricin_B_lectin"/>
</dbReference>